<dbReference type="Gene3D" id="2.170.130.10">
    <property type="entry name" value="TonB-dependent receptor, plug domain"/>
    <property type="match status" value="1"/>
</dbReference>
<keyword evidence="2" id="KW-0813">Transport</keyword>
<dbReference type="Pfam" id="PF07715">
    <property type="entry name" value="Plug"/>
    <property type="match status" value="1"/>
</dbReference>
<evidence type="ECO:0000313" key="10">
    <source>
        <dbReference type="EMBL" id="SEL77564.1"/>
    </source>
</evidence>
<evidence type="ECO:0000256" key="7">
    <source>
        <dbReference type="ARBA" id="ARBA00023237"/>
    </source>
</evidence>
<dbReference type="OrthoDB" id="9804995at2"/>
<dbReference type="Pfam" id="PF13620">
    <property type="entry name" value="CarboxypepD_reg"/>
    <property type="match status" value="1"/>
</dbReference>
<dbReference type="EMBL" id="FOBB01000002">
    <property type="protein sequence ID" value="SEL77564.1"/>
    <property type="molecule type" value="Genomic_DNA"/>
</dbReference>
<gene>
    <name evidence="10" type="ORF">SAMN04488505_1021086</name>
</gene>
<feature type="chain" id="PRO_5011697451" evidence="8">
    <location>
        <begin position="20"/>
        <end position="790"/>
    </location>
</feature>
<proteinExistence type="predicted"/>
<dbReference type="Proteomes" id="UP000198984">
    <property type="component" value="Unassembled WGS sequence"/>
</dbReference>
<dbReference type="GO" id="GO:0009279">
    <property type="term" value="C:cell outer membrane"/>
    <property type="evidence" value="ECO:0007669"/>
    <property type="project" value="UniProtKB-SubCell"/>
</dbReference>
<dbReference type="RefSeq" id="WP_089911471.1">
    <property type="nucleotide sequence ID" value="NZ_FOBB01000002.1"/>
</dbReference>
<evidence type="ECO:0000259" key="9">
    <source>
        <dbReference type="Pfam" id="PF07715"/>
    </source>
</evidence>
<dbReference type="Gene3D" id="2.60.40.1120">
    <property type="entry name" value="Carboxypeptidase-like, regulatory domain"/>
    <property type="match status" value="1"/>
</dbReference>
<protein>
    <submittedName>
        <fullName evidence="10">TonB-dependent Receptor Plug Domain</fullName>
    </submittedName>
</protein>
<dbReference type="Gene3D" id="2.40.170.20">
    <property type="entry name" value="TonB-dependent receptor, beta-barrel domain"/>
    <property type="match status" value="1"/>
</dbReference>
<evidence type="ECO:0000256" key="4">
    <source>
        <dbReference type="ARBA" id="ARBA00022692"/>
    </source>
</evidence>
<keyword evidence="5 8" id="KW-0732">Signal</keyword>
<dbReference type="SUPFAM" id="SSF56935">
    <property type="entry name" value="Porins"/>
    <property type="match status" value="1"/>
</dbReference>
<dbReference type="AlphaFoldDB" id="A0A1H7T014"/>
<keyword evidence="7" id="KW-0998">Cell outer membrane</keyword>
<dbReference type="GO" id="GO:0015344">
    <property type="term" value="F:siderophore uptake transmembrane transporter activity"/>
    <property type="evidence" value="ECO:0007669"/>
    <property type="project" value="TreeGrafter"/>
</dbReference>
<evidence type="ECO:0000256" key="3">
    <source>
        <dbReference type="ARBA" id="ARBA00022452"/>
    </source>
</evidence>
<accession>A0A1H7T014</accession>
<feature type="domain" description="TonB-dependent receptor plug" evidence="9">
    <location>
        <begin position="136"/>
        <end position="230"/>
    </location>
</feature>
<keyword evidence="6" id="KW-0472">Membrane</keyword>
<dbReference type="InterPro" id="IPR012910">
    <property type="entry name" value="Plug_dom"/>
</dbReference>
<reference evidence="10 11" key="1">
    <citation type="submission" date="2016-10" db="EMBL/GenBank/DDBJ databases">
        <authorList>
            <person name="de Groot N.N."/>
        </authorList>
    </citation>
    <scope>NUCLEOTIDE SEQUENCE [LARGE SCALE GENOMIC DNA]</scope>
    <source>
        <strain evidence="10 11">DSM 21039</strain>
    </source>
</reference>
<dbReference type="InterPro" id="IPR008969">
    <property type="entry name" value="CarboxyPept-like_regulatory"/>
</dbReference>
<evidence type="ECO:0000313" key="11">
    <source>
        <dbReference type="Proteomes" id="UP000198984"/>
    </source>
</evidence>
<evidence type="ECO:0000256" key="6">
    <source>
        <dbReference type="ARBA" id="ARBA00023136"/>
    </source>
</evidence>
<evidence type="ECO:0000256" key="1">
    <source>
        <dbReference type="ARBA" id="ARBA00004571"/>
    </source>
</evidence>
<sequence>MHKSLLFLLLTGITLQAAAQSNLQTIKGTVKDKTSERPLVHATVAVPGTQIGTFTDANGRYVLHNVPIGRQQVAFQYMGYKPSLIPEVLVTAGKEVVLDVNMEESISALKDVTVTAQKVNKGAASNEFASVSSRSFSMEEVMRYSGGRNDPARLVTNFAGVATTDDSRNDIVVRGNAPTAVLWRMEGIPIPNPNHFAVAGNASGPVSALNTNALKNSDFYTGAFSAEYGNVTGAVFDIALREGNKDRFEKTLQLNFLSGLEAMLEGPLNKKKNGASFLVGYRYSFTSIAQSLGFNSLTTATPNYQDLVFNIKLAPGKLGTLSLFGLGGMSSIDFIGKEIDSTDFFSNTDEDRYPRSRFGVLGLKHTIDLGTRTYIRTVLSYAYSRYSVKTYKWYDSLDTRTFVFDQGTTNNSWRLSSYVNSKVNVRLSIRGGVLAEVLGADMYTRDRYNKPDWADLRNYNGSSLLLQPFVQARYRFTDKLALTAGLHGIYYGLNDTYNIEPRASLSYDVAPRQTISFSYGMHSQLQPLPVYLYQERMPGESGYNQSNRELDFTKAQHYVLGYDWRFAPSWRLKAEAYYQRLYNVPIERTPSGFSMLNIGIDFAFPEKTNLVNEGTGSNRGLELTLEKFFGKGTYLLTTASIFDARYKGSDGIERNTAFNNRAVFNVLAGREWKTGRNGRNAFTLDVKAAFSGGRYYTPVDLAASLAADEEKLDETRYNSERLSNYFRLDTRLGLRLNSAKRKLSHTFYLDLQNLTNNENVLTQRYNTAKNAVGTAYQIGFFPDFLYRLQF</sequence>
<evidence type="ECO:0000256" key="8">
    <source>
        <dbReference type="SAM" id="SignalP"/>
    </source>
</evidence>
<dbReference type="InterPro" id="IPR039426">
    <property type="entry name" value="TonB-dep_rcpt-like"/>
</dbReference>
<organism evidence="10 11">
    <name type="scientific">Chitinophaga rupis</name>
    <dbReference type="NCBI Taxonomy" id="573321"/>
    <lineage>
        <taxon>Bacteria</taxon>
        <taxon>Pseudomonadati</taxon>
        <taxon>Bacteroidota</taxon>
        <taxon>Chitinophagia</taxon>
        <taxon>Chitinophagales</taxon>
        <taxon>Chitinophagaceae</taxon>
        <taxon>Chitinophaga</taxon>
    </lineage>
</organism>
<dbReference type="SUPFAM" id="SSF49464">
    <property type="entry name" value="Carboxypeptidase regulatory domain-like"/>
    <property type="match status" value="1"/>
</dbReference>
<keyword evidence="4" id="KW-0812">Transmembrane</keyword>
<dbReference type="PANTHER" id="PTHR30069:SF29">
    <property type="entry name" value="HEMOGLOBIN AND HEMOGLOBIN-HAPTOGLOBIN-BINDING PROTEIN 1-RELATED"/>
    <property type="match status" value="1"/>
</dbReference>
<name>A0A1H7T014_9BACT</name>
<evidence type="ECO:0000256" key="5">
    <source>
        <dbReference type="ARBA" id="ARBA00022729"/>
    </source>
</evidence>
<keyword evidence="10" id="KW-0675">Receptor</keyword>
<dbReference type="InterPro" id="IPR036942">
    <property type="entry name" value="Beta-barrel_TonB_sf"/>
</dbReference>
<keyword evidence="11" id="KW-1185">Reference proteome</keyword>
<dbReference type="STRING" id="573321.SAMN04488505_1021086"/>
<dbReference type="PANTHER" id="PTHR30069">
    <property type="entry name" value="TONB-DEPENDENT OUTER MEMBRANE RECEPTOR"/>
    <property type="match status" value="1"/>
</dbReference>
<keyword evidence="3" id="KW-1134">Transmembrane beta strand</keyword>
<feature type="signal peptide" evidence="8">
    <location>
        <begin position="1"/>
        <end position="19"/>
    </location>
</feature>
<dbReference type="GO" id="GO:0044718">
    <property type="term" value="P:siderophore transmembrane transport"/>
    <property type="evidence" value="ECO:0007669"/>
    <property type="project" value="TreeGrafter"/>
</dbReference>
<evidence type="ECO:0000256" key="2">
    <source>
        <dbReference type="ARBA" id="ARBA00022448"/>
    </source>
</evidence>
<comment type="subcellular location">
    <subcellularLocation>
        <location evidence="1">Cell outer membrane</location>
        <topology evidence="1">Multi-pass membrane protein</topology>
    </subcellularLocation>
</comment>
<dbReference type="InterPro" id="IPR037066">
    <property type="entry name" value="Plug_dom_sf"/>
</dbReference>